<feature type="transmembrane region" description="Helical" evidence="8">
    <location>
        <begin position="226"/>
        <end position="259"/>
    </location>
</feature>
<evidence type="ECO:0000256" key="5">
    <source>
        <dbReference type="ARBA" id="ARBA00022989"/>
    </source>
</evidence>
<accession>A0ABS2S149</accession>
<evidence type="ECO:0000313" key="11">
    <source>
        <dbReference type="Proteomes" id="UP001195724"/>
    </source>
</evidence>
<evidence type="ECO:0000256" key="1">
    <source>
        <dbReference type="ARBA" id="ARBA00004651"/>
    </source>
</evidence>
<feature type="compositionally biased region" description="Low complexity" evidence="7">
    <location>
        <begin position="1"/>
        <end position="25"/>
    </location>
</feature>
<keyword evidence="11" id="KW-1185">Reference proteome</keyword>
<feature type="transmembrane region" description="Helical" evidence="8">
    <location>
        <begin position="354"/>
        <end position="374"/>
    </location>
</feature>
<feature type="transmembrane region" description="Helical" evidence="8">
    <location>
        <begin position="629"/>
        <end position="650"/>
    </location>
</feature>
<protein>
    <submittedName>
        <fullName evidence="10">RND superfamily putative drug exporter</fullName>
    </submittedName>
</protein>
<feature type="transmembrane region" description="Helical" evidence="8">
    <location>
        <begin position="57"/>
        <end position="78"/>
    </location>
</feature>
<evidence type="ECO:0000259" key="9">
    <source>
        <dbReference type="PROSITE" id="PS50156"/>
    </source>
</evidence>
<keyword evidence="4 8" id="KW-0812">Transmembrane</keyword>
<feature type="transmembrane region" description="Helical" evidence="8">
    <location>
        <begin position="271"/>
        <end position="292"/>
    </location>
</feature>
<gene>
    <name evidence="10" type="ORF">JOE68_000829</name>
</gene>
<dbReference type="Pfam" id="PF03176">
    <property type="entry name" value="MMPL"/>
    <property type="match status" value="2"/>
</dbReference>
<name>A0ABS2S149_9PSEU</name>
<dbReference type="PANTHER" id="PTHR33406:SF11">
    <property type="entry name" value="MEMBRANE PROTEIN SCO6666-RELATED"/>
    <property type="match status" value="1"/>
</dbReference>
<feature type="transmembrane region" description="Helical" evidence="8">
    <location>
        <begin position="410"/>
        <end position="432"/>
    </location>
</feature>
<dbReference type="EMBL" id="JAFBCL010000001">
    <property type="protein sequence ID" value="MBM7809964.1"/>
    <property type="molecule type" value="Genomic_DNA"/>
</dbReference>
<comment type="similarity">
    <text evidence="2">Belongs to the resistance-nodulation-cell division (RND) (TC 2.A.6) family. MmpL subfamily.</text>
</comment>
<feature type="transmembrane region" description="Helical" evidence="8">
    <location>
        <begin position="323"/>
        <end position="342"/>
    </location>
</feature>
<dbReference type="RefSeq" id="WP_204841003.1">
    <property type="nucleotide sequence ID" value="NZ_JAFBCL010000001.1"/>
</dbReference>
<proteinExistence type="inferred from homology"/>
<evidence type="ECO:0000256" key="4">
    <source>
        <dbReference type="ARBA" id="ARBA00022692"/>
    </source>
</evidence>
<evidence type="ECO:0000256" key="8">
    <source>
        <dbReference type="SAM" id="Phobius"/>
    </source>
</evidence>
<comment type="caution">
    <text evidence="10">The sequence shown here is derived from an EMBL/GenBank/DDBJ whole genome shotgun (WGS) entry which is preliminary data.</text>
</comment>
<evidence type="ECO:0000313" key="10">
    <source>
        <dbReference type="EMBL" id="MBM7809964.1"/>
    </source>
</evidence>
<organism evidence="10 11">
    <name type="scientific">Saccharothrix algeriensis</name>
    <dbReference type="NCBI Taxonomy" id="173560"/>
    <lineage>
        <taxon>Bacteria</taxon>
        <taxon>Bacillati</taxon>
        <taxon>Actinomycetota</taxon>
        <taxon>Actinomycetes</taxon>
        <taxon>Pseudonocardiales</taxon>
        <taxon>Pseudonocardiaceae</taxon>
        <taxon>Saccharothrix</taxon>
    </lineage>
</organism>
<dbReference type="PANTHER" id="PTHR33406">
    <property type="entry name" value="MEMBRANE PROTEIN MJ1562-RELATED"/>
    <property type="match status" value="1"/>
</dbReference>
<sequence length="757" mass="78241">MARSAPAADDGARTGAPGPPADGRAPAGGGAPCPPPADGSGRGAFVALGEFAVRRRWQVLAAALAVVALASVVGVGGLDRFGYGGELQQDAESARAADAVRDHVGRGGADVLLTYRSPTTARDPGFRRAVETSLAGAPAGLVTGTLTSWRDGLPALDSVDGRATVVAVVLAGADDTERTRNYRVLRAAVRAAGVEVSFSGPVAIREAVVTEARDELLHRELLALPAVFLLLVLLFRSLVAALLPVLAGAAALAVTFALLRPLTGVLDISVLAVNALSVLCLALAVDSALFVVGRFREELARGGDGGDVGRAVVATVATAGRTCFFSGLTVGVVALSLVLFPVGVTRSLGLCTAVAMAAGTVVSLTAVPALLAVLGRRVDLLRLPVPRLVRPGVVDRFWARVGRAVVAEPVAHLITAVVVLVVLTVPFLHVTLGFPDQRTLPAGDPARVATEEQRRDFAFPALDLVQVVTAFDAPVGDPARAGAARDWTRRLAGLPGVRWVVTAAESGHHAVLYLHAGAAESPAALDVVRAVRALPPPEGGSVLVGGASAMAVDVLDLLRDRLPWVLLVIACSAFAMFAVALRSLVLPIKALVVDVLPLGASFGVLTWVFQDGNLAWLVGAGATGHLDVFQPFLLLVIAVGLAVDYEFFLLSRIREEYDRTGDTAAAVVAGLRRSAPVFTGAALVVMVVAAVTATSEVMFVKQLCVGIFVAVAVDATLVRAVLVPASVRLLGAANWWLPRGQADRTVTTPARRSTRTG</sequence>
<dbReference type="InterPro" id="IPR050545">
    <property type="entry name" value="Mycobact_MmpL"/>
</dbReference>
<feature type="transmembrane region" description="Helical" evidence="8">
    <location>
        <begin position="588"/>
        <end position="609"/>
    </location>
</feature>
<comment type="subcellular location">
    <subcellularLocation>
        <location evidence="1">Cell membrane</location>
        <topology evidence="1">Multi-pass membrane protein</topology>
    </subcellularLocation>
</comment>
<dbReference type="SUPFAM" id="SSF82866">
    <property type="entry name" value="Multidrug efflux transporter AcrB transmembrane domain"/>
    <property type="match status" value="2"/>
</dbReference>
<evidence type="ECO:0000256" key="3">
    <source>
        <dbReference type="ARBA" id="ARBA00022475"/>
    </source>
</evidence>
<evidence type="ECO:0000256" key="2">
    <source>
        <dbReference type="ARBA" id="ARBA00010157"/>
    </source>
</evidence>
<dbReference type="InterPro" id="IPR000731">
    <property type="entry name" value="SSD"/>
</dbReference>
<feature type="transmembrane region" description="Helical" evidence="8">
    <location>
        <begin position="675"/>
        <end position="693"/>
    </location>
</feature>
<dbReference type="InterPro" id="IPR004869">
    <property type="entry name" value="MMPL_dom"/>
</dbReference>
<feature type="transmembrane region" description="Helical" evidence="8">
    <location>
        <begin position="562"/>
        <end position="581"/>
    </location>
</feature>
<evidence type="ECO:0000256" key="7">
    <source>
        <dbReference type="SAM" id="MobiDB-lite"/>
    </source>
</evidence>
<feature type="domain" description="SSD" evidence="9">
    <location>
        <begin position="586"/>
        <end position="714"/>
    </location>
</feature>
<dbReference type="InterPro" id="IPR001036">
    <property type="entry name" value="Acrflvin-R"/>
</dbReference>
<dbReference type="Gene3D" id="1.20.1640.10">
    <property type="entry name" value="Multidrug efflux transporter AcrB transmembrane domain"/>
    <property type="match status" value="2"/>
</dbReference>
<dbReference type="PRINTS" id="PR00702">
    <property type="entry name" value="ACRIFLAVINRP"/>
</dbReference>
<reference evidence="10 11" key="1">
    <citation type="submission" date="2021-01" db="EMBL/GenBank/DDBJ databases">
        <title>Sequencing the genomes of 1000 actinobacteria strains.</title>
        <authorList>
            <person name="Klenk H.-P."/>
        </authorList>
    </citation>
    <scope>NUCLEOTIDE SEQUENCE [LARGE SCALE GENOMIC DNA]</scope>
    <source>
        <strain evidence="10 11">DSM 44581</strain>
    </source>
</reference>
<dbReference type="Proteomes" id="UP001195724">
    <property type="component" value="Unassembled WGS sequence"/>
</dbReference>
<keyword evidence="3" id="KW-1003">Cell membrane</keyword>
<feature type="region of interest" description="Disordered" evidence="7">
    <location>
        <begin position="1"/>
        <end position="36"/>
    </location>
</feature>
<keyword evidence="6 8" id="KW-0472">Membrane</keyword>
<evidence type="ECO:0000256" key="6">
    <source>
        <dbReference type="ARBA" id="ARBA00023136"/>
    </source>
</evidence>
<dbReference type="PROSITE" id="PS50156">
    <property type="entry name" value="SSD"/>
    <property type="match status" value="1"/>
</dbReference>
<keyword evidence="5 8" id="KW-1133">Transmembrane helix</keyword>